<dbReference type="InterPro" id="IPR015315">
    <property type="entry name" value="DUF1963"/>
</dbReference>
<evidence type="ECO:0000313" key="1">
    <source>
        <dbReference type="EMBL" id="MBB4678189.1"/>
    </source>
</evidence>
<dbReference type="EMBL" id="JACHMH010000001">
    <property type="protein sequence ID" value="MBB4678189.1"/>
    <property type="molecule type" value="Genomic_DNA"/>
</dbReference>
<proteinExistence type="predicted"/>
<keyword evidence="2" id="KW-1185">Reference proteome</keyword>
<protein>
    <submittedName>
        <fullName evidence="1">Uncharacterized protein YwqG</fullName>
    </submittedName>
</protein>
<dbReference type="RefSeq" id="WP_185004051.1">
    <property type="nucleotide sequence ID" value="NZ_BAAAUI010000004.1"/>
</dbReference>
<dbReference type="Pfam" id="PF09234">
    <property type="entry name" value="DUF1963"/>
    <property type="match status" value="1"/>
</dbReference>
<organism evidence="1 2">
    <name type="scientific">Crossiella cryophila</name>
    <dbReference type="NCBI Taxonomy" id="43355"/>
    <lineage>
        <taxon>Bacteria</taxon>
        <taxon>Bacillati</taxon>
        <taxon>Actinomycetota</taxon>
        <taxon>Actinomycetes</taxon>
        <taxon>Pseudonocardiales</taxon>
        <taxon>Pseudonocardiaceae</taxon>
        <taxon>Crossiella</taxon>
    </lineage>
</organism>
<evidence type="ECO:0000313" key="2">
    <source>
        <dbReference type="Proteomes" id="UP000533598"/>
    </source>
</evidence>
<dbReference type="Gene3D" id="2.30.320.10">
    <property type="entry name" value="YwqG-like"/>
    <property type="match status" value="1"/>
</dbReference>
<accession>A0A7W7FWR3</accession>
<dbReference type="PANTHER" id="PTHR36436">
    <property type="entry name" value="SLL5081 PROTEIN"/>
    <property type="match status" value="1"/>
</dbReference>
<sequence>MSSPQELRTALTKLAVERLGEDLGTRLVEASRPSIQLLHDESGPGRSRLGGDPVLPPGTQWPVVQGNPLSLLAVLDLAEVAEFAQVDWLPKAGLLNFFADSEGGWAYTPDAADGFRVVHVPEGGEPVQAPAGANVFPARPVRFAHRLTLPSTEDEVLELTEDDSRRLWKLSAHWSRQSARLGRWPATAPNHQINGWPDLIQGPVWLEAHYDSQGMEWASEPKRQAEHERLAREQNWQLLLQLDSDDAMDWMWGDAGTLYYTLPEQAGHAGELDRAWLIMQCS</sequence>
<dbReference type="SUPFAM" id="SSF103032">
    <property type="entry name" value="Hypothetical protein YwqG"/>
    <property type="match status" value="1"/>
</dbReference>
<dbReference type="Proteomes" id="UP000533598">
    <property type="component" value="Unassembled WGS sequence"/>
</dbReference>
<gene>
    <name evidence="1" type="ORF">HNR67_004307</name>
</gene>
<reference evidence="1 2" key="1">
    <citation type="submission" date="2020-08" db="EMBL/GenBank/DDBJ databases">
        <title>Sequencing the genomes of 1000 actinobacteria strains.</title>
        <authorList>
            <person name="Klenk H.-P."/>
        </authorList>
    </citation>
    <scope>NUCLEOTIDE SEQUENCE [LARGE SCALE GENOMIC DNA]</scope>
    <source>
        <strain evidence="1 2">DSM 44230</strain>
    </source>
</reference>
<comment type="caution">
    <text evidence="1">The sequence shown here is derived from an EMBL/GenBank/DDBJ whole genome shotgun (WGS) entry which is preliminary data.</text>
</comment>
<name>A0A7W7FWR3_9PSEU</name>
<dbReference type="InterPro" id="IPR035948">
    <property type="entry name" value="YwqG-like_sf"/>
</dbReference>
<dbReference type="AlphaFoldDB" id="A0A7W7FWR3"/>
<dbReference type="PANTHER" id="PTHR36436:SF6">
    <property type="entry name" value="SLL5081 PROTEIN"/>
    <property type="match status" value="1"/>
</dbReference>